<accession>A0A100WG53</accession>
<name>A0A100WG53_MYCCR</name>
<dbReference type="STRING" id="228230.RMCC_4567"/>
<organism evidence="1 2">
    <name type="scientific">Mycolicibacterium canariasense</name>
    <name type="common">Mycobacterium canariasense</name>
    <dbReference type="NCBI Taxonomy" id="228230"/>
    <lineage>
        <taxon>Bacteria</taxon>
        <taxon>Bacillati</taxon>
        <taxon>Actinomycetota</taxon>
        <taxon>Actinomycetes</taxon>
        <taxon>Mycobacteriales</taxon>
        <taxon>Mycobacteriaceae</taxon>
        <taxon>Mycolicibacterium</taxon>
    </lineage>
</organism>
<dbReference type="AlphaFoldDB" id="A0A100WG53"/>
<proteinExistence type="predicted"/>
<dbReference type="InterPro" id="IPR011008">
    <property type="entry name" value="Dimeric_a/b-barrel"/>
</dbReference>
<keyword evidence="2" id="KW-1185">Reference proteome</keyword>
<dbReference type="Gene3D" id="3.30.70.100">
    <property type="match status" value="1"/>
</dbReference>
<dbReference type="Proteomes" id="UP000069443">
    <property type="component" value="Unassembled WGS sequence"/>
</dbReference>
<sequence length="106" mass="11700">MPETKITVIYDNPTDPAAFESAYPAEQLEAARRIPGYVRFEASKVWPKEDGSPTPAYRSIDLYYPDYDAASAAVTTPEAGEFFAAMARLSTGGVRVLFSEIEIPQF</sequence>
<dbReference type="NCBIfam" id="TIGR02118">
    <property type="entry name" value="EthD family reductase"/>
    <property type="match status" value="1"/>
</dbReference>
<comment type="caution">
    <text evidence="1">The sequence shown here is derived from an EMBL/GenBank/DDBJ whole genome shotgun (WGS) entry which is preliminary data.</text>
</comment>
<gene>
    <name evidence="1" type="ORF">RMCC_4567</name>
</gene>
<protein>
    <submittedName>
        <fullName evidence="1">Ethyl tert-butyl ether degradation protein EthD</fullName>
    </submittedName>
</protein>
<reference evidence="2" key="2">
    <citation type="submission" date="2016-02" db="EMBL/GenBank/DDBJ databases">
        <title>Draft genome sequence of five rapidly growing Mycobacterium species.</title>
        <authorList>
            <person name="Katahira K."/>
            <person name="Gotou Y."/>
            <person name="Iida K."/>
            <person name="Ogura Y."/>
            <person name="Hayashi T."/>
        </authorList>
    </citation>
    <scope>NUCLEOTIDE SEQUENCE [LARGE SCALE GENOMIC DNA]</scope>
    <source>
        <strain evidence="2">JCM15298</strain>
    </source>
</reference>
<dbReference type="RefSeq" id="WP_062658477.1">
    <property type="nucleotide sequence ID" value="NZ_BCSY01000076.1"/>
</dbReference>
<evidence type="ECO:0000313" key="2">
    <source>
        <dbReference type="Proteomes" id="UP000069443"/>
    </source>
</evidence>
<dbReference type="OrthoDB" id="5294870at2"/>
<dbReference type="SUPFAM" id="SSF54909">
    <property type="entry name" value="Dimeric alpha+beta barrel"/>
    <property type="match status" value="1"/>
</dbReference>
<reference evidence="2" key="1">
    <citation type="journal article" date="2016" name="Genome Announc.">
        <title>Draft Genome Sequences of Five Rapidly Growing Mycobacterium Species, M. thermoresistibile, M. fortuitum subsp. acetamidolyticum, M. canariasense, M. brisbanense, and M. novocastrense.</title>
        <authorList>
            <person name="Katahira K."/>
            <person name="Ogura Y."/>
            <person name="Gotoh Y."/>
            <person name="Hayashi T."/>
        </authorList>
    </citation>
    <scope>NUCLEOTIDE SEQUENCE [LARGE SCALE GENOMIC DNA]</scope>
    <source>
        <strain evidence="2">JCM15298</strain>
    </source>
</reference>
<evidence type="ECO:0000313" key="1">
    <source>
        <dbReference type="EMBL" id="GAS97601.1"/>
    </source>
</evidence>
<dbReference type="GO" id="GO:0016491">
    <property type="term" value="F:oxidoreductase activity"/>
    <property type="evidence" value="ECO:0007669"/>
    <property type="project" value="InterPro"/>
</dbReference>
<dbReference type="EMBL" id="BCSY01000076">
    <property type="protein sequence ID" value="GAS97601.1"/>
    <property type="molecule type" value="Genomic_DNA"/>
</dbReference>
<dbReference type="InterPro" id="IPR009799">
    <property type="entry name" value="EthD_dom"/>
</dbReference>